<reference evidence="9 10" key="1">
    <citation type="submission" date="2020-08" db="EMBL/GenBank/DDBJ databases">
        <title>Genome Sequencing of Nocardia wallacei strain FMUON74 and assembly.</title>
        <authorList>
            <person name="Toyokawa M."/>
            <person name="Uesaka K."/>
        </authorList>
    </citation>
    <scope>NUCLEOTIDE SEQUENCE [LARGE SCALE GENOMIC DNA]</scope>
    <source>
        <strain evidence="9 10">FMUON74</strain>
    </source>
</reference>
<feature type="domain" description="ABC transmembrane type-1" evidence="8">
    <location>
        <begin position="114"/>
        <end position="318"/>
    </location>
</feature>
<dbReference type="PROSITE" id="PS50928">
    <property type="entry name" value="ABC_TM1"/>
    <property type="match status" value="1"/>
</dbReference>
<dbReference type="Pfam" id="PF00528">
    <property type="entry name" value="BPD_transp_1"/>
    <property type="match status" value="1"/>
</dbReference>
<accession>A0A7G1KDZ0</accession>
<organism evidence="9 10">
    <name type="scientific">Nocardia wallacei</name>
    <dbReference type="NCBI Taxonomy" id="480035"/>
    <lineage>
        <taxon>Bacteria</taxon>
        <taxon>Bacillati</taxon>
        <taxon>Actinomycetota</taxon>
        <taxon>Actinomycetes</taxon>
        <taxon>Mycobacteriales</taxon>
        <taxon>Nocardiaceae</taxon>
        <taxon>Nocardia</taxon>
    </lineage>
</organism>
<feature type="transmembrane region" description="Helical" evidence="7">
    <location>
        <begin position="160"/>
        <end position="181"/>
    </location>
</feature>
<evidence type="ECO:0000313" key="10">
    <source>
        <dbReference type="Proteomes" id="UP000516173"/>
    </source>
</evidence>
<evidence type="ECO:0000256" key="6">
    <source>
        <dbReference type="ARBA" id="ARBA00023136"/>
    </source>
</evidence>
<evidence type="ECO:0000256" key="4">
    <source>
        <dbReference type="ARBA" id="ARBA00022692"/>
    </source>
</evidence>
<keyword evidence="2 7" id="KW-0813">Transport</keyword>
<feature type="transmembrane region" description="Helical" evidence="7">
    <location>
        <begin position="299"/>
        <end position="321"/>
    </location>
</feature>
<keyword evidence="3" id="KW-1003">Cell membrane</keyword>
<sequence length="330" mass="34059">MALVSVAEPVVLGVADDRRGVRVALTGMVLRRVGLLLALLTLVFCAVSLLPGDAARVALDRGASPETVAAKRHELGLDRPLPQRFWSWSSGLVTGDFGVTAHGRSIAELLAGSAPQTLLLGGIAFATTVFASMAGGMWWATRPDGWTARVLQPATAMVVALPEFVVAAGLIAVFSFAAGWLPAVTVAGRSGFPASADMLVLPALALALPQTGWNTRVVRGALADAARAPHVEHAELEGVSPFRLMTRHVFPVALPAIAASYATTVGMLLGGAMVVESLFNYPGLGALLAGSVADRDTGLAAATAAVAGVTIMCVLLVADGLRAWAMRGRR</sequence>
<dbReference type="Pfam" id="PF19300">
    <property type="entry name" value="BPD_transp_1_N"/>
    <property type="match status" value="1"/>
</dbReference>
<feature type="transmembrane region" description="Helical" evidence="7">
    <location>
        <begin position="33"/>
        <end position="51"/>
    </location>
</feature>
<comment type="subcellular location">
    <subcellularLocation>
        <location evidence="1 7">Cell membrane</location>
        <topology evidence="1 7">Multi-pass membrane protein</topology>
    </subcellularLocation>
</comment>
<dbReference type="SUPFAM" id="SSF161098">
    <property type="entry name" value="MetI-like"/>
    <property type="match status" value="1"/>
</dbReference>
<dbReference type="InterPro" id="IPR000515">
    <property type="entry name" value="MetI-like"/>
</dbReference>
<dbReference type="Gene3D" id="1.10.3720.10">
    <property type="entry name" value="MetI-like"/>
    <property type="match status" value="1"/>
</dbReference>
<dbReference type="GO" id="GO:0005886">
    <property type="term" value="C:plasma membrane"/>
    <property type="evidence" value="ECO:0007669"/>
    <property type="project" value="UniProtKB-SubCell"/>
</dbReference>
<feature type="transmembrane region" description="Helical" evidence="7">
    <location>
        <begin position="252"/>
        <end position="279"/>
    </location>
</feature>
<evidence type="ECO:0000256" key="1">
    <source>
        <dbReference type="ARBA" id="ARBA00004651"/>
    </source>
</evidence>
<dbReference type="InterPro" id="IPR035906">
    <property type="entry name" value="MetI-like_sf"/>
</dbReference>
<dbReference type="KEGG" id="nwl:NWFMUON74_10500"/>
<keyword evidence="5 7" id="KW-1133">Transmembrane helix</keyword>
<protein>
    <submittedName>
        <fullName evidence="9">ABC transporter permease</fullName>
    </submittedName>
</protein>
<dbReference type="AlphaFoldDB" id="A0A7G1KDZ0"/>
<feature type="transmembrane region" description="Helical" evidence="7">
    <location>
        <begin position="118"/>
        <end position="140"/>
    </location>
</feature>
<evidence type="ECO:0000256" key="3">
    <source>
        <dbReference type="ARBA" id="ARBA00022475"/>
    </source>
</evidence>
<evidence type="ECO:0000259" key="8">
    <source>
        <dbReference type="PROSITE" id="PS50928"/>
    </source>
</evidence>
<dbReference type="GO" id="GO:0055085">
    <property type="term" value="P:transmembrane transport"/>
    <property type="evidence" value="ECO:0007669"/>
    <property type="project" value="InterPro"/>
</dbReference>
<evidence type="ECO:0000313" key="9">
    <source>
        <dbReference type="EMBL" id="BCK53278.1"/>
    </source>
</evidence>
<proteinExistence type="inferred from homology"/>
<dbReference type="GeneID" id="80345661"/>
<comment type="similarity">
    <text evidence="7">Belongs to the binding-protein-dependent transport system permease family.</text>
</comment>
<dbReference type="CDD" id="cd06261">
    <property type="entry name" value="TM_PBP2"/>
    <property type="match status" value="1"/>
</dbReference>
<evidence type="ECO:0000256" key="2">
    <source>
        <dbReference type="ARBA" id="ARBA00022448"/>
    </source>
</evidence>
<keyword evidence="6 7" id="KW-0472">Membrane</keyword>
<dbReference type="PANTHER" id="PTHR43163:SF3">
    <property type="entry name" value="PEPTIDE ABC TRANSPORTER PERMEASE PROTEIN"/>
    <property type="match status" value="1"/>
</dbReference>
<name>A0A7G1KDZ0_9NOCA</name>
<dbReference type="EMBL" id="AP023396">
    <property type="protein sequence ID" value="BCK53278.1"/>
    <property type="molecule type" value="Genomic_DNA"/>
</dbReference>
<dbReference type="RefSeq" id="WP_232110853.1">
    <property type="nucleotide sequence ID" value="NZ_AP023396.1"/>
</dbReference>
<dbReference type="Proteomes" id="UP000516173">
    <property type="component" value="Chromosome"/>
</dbReference>
<keyword evidence="4 7" id="KW-0812">Transmembrane</keyword>
<evidence type="ECO:0000256" key="7">
    <source>
        <dbReference type="RuleBase" id="RU363032"/>
    </source>
</evidence>
<keyword evidence="10" id="KW-1185">Reference proteome</keyword>
<gene>
    <name evidence="9" type="ORF">NWFMUON74_10500</name>
</gene>
<evidence type="ECO:0000256" key="5">
    <source>
        <dbReference type="ARBA" id="ARBA00022989"/>
    </source>
</evidence>
<dbReference type="PANTHER" id="PTHR43163">
    <property type="entry name" value="DIPEPTIDE TRANSPORT SYSTEM PERMEASE PROTEIN DPPB-RELATED"/>
    <property type="match status" value="1"/>
</dbReference>
<dbReference type="InterPro" id="IPR045621">
    <property type="entry name" value="BPD_transp_1_N"/>
</dbReference>